<evidence type="ECO:0000256" key="7">
    <source>
        <dbReference type="ARBA" id="ARBA00023136"/>
    </source>
</evidence>
<dbReference type="GO" id="GO:0005524">
    <property type="term" value="F:ATP binding"/>
    <property type="evidence" value="ECO:0007669"/>
    <property type="project" value="UniProtKB-KW"/>
</dbReference>
<dbReference type="PANTHER" id="PTHR23077">
    <property type="entry name" value="AAA-FAMILY ATPASE"/>
    <property type="match status" value="1"/>
</dbReference>
<dbReference type="InterPro" id="IPR056995">
    <property type="entry name" value="PEX6_4th_dom"/>
</dbReference>
<dbReference type="Gene3D" id="1.10.8.60">
    <property type="match status" value="2"/>
</dbReference>
<dbReference type="InterPro" id="IPR027417">
    <property type="entry name" value="P-loop_NTPase"/>
</dbReference>
<keyword evidence="3" id="KW-0962">Peroxisome biogenesis</keyword>
<dbReference type="SMART" id="SM00382">
    <property type="entry name" value="AAA"/>
    <property type="match status" value="2"/>
</dbReference>
<dbReference type="Pfam" id="PF00004">
    <property type="entry name" value="AAA"/>
    <property type="match status" value="2"/>
</dbReference>
<sequence>MIVSGTLVETSTSLECVRLSIDTFSSLFDDFSNHQLNHVLEKFVVISAPNSNILASPTVFPVIIDNKLDKDIQIQSMRLYTRYNNDFTVTSISIEPIDKLPYLSSFTLACPSEVYTLLENKSRDQLHQYIMNECESAIPIIRLGYISHTLNSKVIFCEPHDQGFINESTDITIVENDSVSKEVFVQENSDNGLKSNGTIKSKSMIHYDKFFPLDSDTLQKYTHYSLYTNSSNFADDDDSHFICARLSEFEKLDCYSGDFVNLYLSTTQKEPYLVRIFPFVEPCTYVENAIYISPRLLLSLSYPSTVFLKHCDLVSDTSVVNPASIKFNKFIPLARELTISRVSTPVTNDKILQYSFLSNLKSYFESSNRIVYKEQMIPIPIDTTLAKALHTTYDSKGWYPEILPSGKHDSIAWFIITDGVFENIDYENNGKDQFIPLEDGKQYIVSSNHTRMVQSGIVKCRLNDLNVKLINDYLRVQTIFDFANIPLPGNKYSFNYAKSLRKIFETSIKTRDIINLQTTVLLKGNSRFIGKSTLAKSISEQFGYSFVELDSYDLLNSGMKSVSNTVGIIRGKVDKLVDLCDHLVIFIKHLDSICKRGDEQQVQQKSIDDSLSLSILHLIDEYTSNGSIFIASVKEADDLNDIVRSKMKFELDINVPNECERLQIFKYLLDPLNLNYDESTYKYSIRSDVNFDTLSLQSAALTANDLVYIVKNVKLNALRRLRKECKSTGIGLKSVIKLDNGFVKLIPIDFEDSINQARNKFSDSIGAPRIPNVKWEDVGGLDLVKNEILDTIEMPLKHPELFGDGMKKRSGLLFYGPPGTGKTLLAKAIATNFSLNFFSVKGPELLNMYIGESEANVRRVFERARDAKPCVIFFDELDSVAPRRGNQGDSGGVMDRIVSQLLAELDGMSGSDGGDGVFVVGASNRPDLLDEALLRPGRFDKMLYLGISDTHDKQAKIIEALTRKFNLDSKINLLEIAQSCPFNFTGADFYALCSDAMLNAMIRTAGEVDEKLVKYNKTRISNGLEVINLRQWFDRIATDDDLKVTVQSVDFVKARGDLVASVSEEELAHYLRVRENFEGGKER</sequence>
<comment type="similarity">
    <text evidence="2">Belongs to the AAA ATPase family.</text>
</comment>
<accession>A0AAV5QYT5</accession>
<reference evidence="12 13" key="1">
    <citation type="journal article" date="2023" name="Elife">
        <title>Identification of key yeast species and microbe-microbe interactions impacting larval growth of Drosophila in the wild.</title>
        <authorList>
            <person name="Mure A."/>
            <person name="Sugiura Y."/>
            <person name="Maeda R."/>
            <person name="Honda K."/>
            <person name="Sakurai N."/>
            <person name="Takahashi Y."/>
            <person name="Watada M."/>
            <person name="Katoh T."/>
            <person name="Gotoh A."/>
            <person name="Gotoh Y."/>
            <person name="Taniguchi I."/>
            <person name="Nakamura K."/>
            <person name="Hayashi T."/>
            <person name="Katayama T."/>
            <person name="Uemura T."/>
            <person name="Hattori Y."/>
        </authorList>
    </citation>
    <scope>NUCLEOTIDE SEQUENCE [LARGE SCALE GENOMIC DNA]</scope>
    <source>
        <strain evidence="12 13">PK-24</strain>
    </source>
</reference>
<dbReference type="AlphaFoldDB" id="A0AAV5QYT5"/>
<name>A0AAV5QYT5_PICKL</name>
<keyword evidence="4" id="KW-0547">Nucleotide-binding</keyword>
<comment type="caution">
    <text evidence="12">The sequence shown here is derived from an EMBL/GenBank/DDBJ whole genome shotgun (WGS) entry which is preliminary data.</text>
</comment>
<evidence type="ECO:0000256" key="8">
    <source>
        <dbReference type="ARBA" id="ARBA00034811"/>
    </source>
</evidence>
<evidence type="ECO:0000256" key="4">
    <source>
        <dbReference type="ARBA" id="ARBA00022741"/>
    </source>
</evidence>
<proteinExistence type="inferred from homology"/>
<evidence type="ECO:0000256" key="2">
    <source>
        <dbReference type="ARBA" id="ARBA00006914"/>
    </source>
</evidence>
<dbReference type="GO" id="GO:0005829">
    <property type="term" value="C:cytosol"/>
    <property type="evidence" value="ECO:0007669"/>
    <property type="project" value="TreeGrafter"/>
</dbReference>
<evidence type="ECO:0000256" key="9">
    <source>
        <dbReference type="ARBA" id="ARBA00034920"/>
    </source>
</evidence>
<dbReference type="Gene3D" id="3.40.50.300">
    <property type="entry name" value="P-loop containing nucleotide triphosphate hydrolases"/>
    <property type="match status" value="2"/>
</dbReference>
<dbReference type="InterPro" id="IPR003959">
    <property type="entry name" value="ATPase_AAA_core"/>
</dbReference>
<dbReference type="Pfam" id="PF23315">
    <property type="entry name" value="PEX6_4th"/>
    <property type="match status" value="1"/>
</dbReference>
<dbReference type="CDD" id="cd19527">
    <property type="entry name" value="RecA-like_PEX6_r2"/>
    <property type="match status" value="1"/>
</dbReference>
<evidence type="ECO:0000256" key="10">
    <source>
        <dbReference type="ARBA" id="ARBA00048778"/>
    </source>
</evidence>
<evidence type="ECO:0000256" key="3">
    <source>
        <dbReference type="ARBA" id="ARBA00022593"/>
    </source>
</evidence>
<evidence type="ECO:0000256" key="1">
    <source>
        <dbReference type="ARBA" id="ARBA00004170"/>
    </source>
</evidence>
<dbReference type="FunFam" id="3.40.50.300:FF:000109">
    <property type="entry name" value="Peroxisomal biogenesis factor 6"/>
    <property type="match status" value="1"/>
</dbReference>
<dbReference type="EMBL" id="BTGB01000001">
    <property type="protein sequence ID" value="GMM44448.1"/>
    <property type="molecule type" value="Genomic_DNA"/>
</dbReference>
<feature type="domain" description="AAA+ ATPase" evidence="11">
    <location>
        <begin position="808"/>
        <end position="949"/>
    </location>
</feature>
<dbReference type="PANTHER" id="PTHR23077:SF9">
    <property type="entry name" value="PEROXISOMAL ATPASE PEX6"/>
    <property type="match status" value="1"/>
</dbReference>
<dbReference type="PROSITE" id="PS00674">
    <property type="entry name" value="AAA"/>
    <property type="match status" value="1"/>
</dbReference>
<dbReference type="InterPro" id="IPR047533">
    <property type="entry name" value="RecA-like_PEX6_r2"/>
</dbReference>
<dbReference type="GO" id="GO:0016887">
    <property type="term" value="F:ATP hydrolysis activity"/>
    <property type="evidence" value="ECO:0007669"/>
    <property type="project" value="InterPro"/>
</dbReference>
<protein>
    <recommendedName>
        <fullName evidence="8">Peroxisomal ATPase PEX6</fullName>
    </recommendedName>
    <alternativeName>
        <fullName evidence="9">Peroxin-6</fullName>
    </alternativeName>
</protein>
<gene>
    <name evidence="12" type="ORF">DAPK24_010230</name>
</gene>
<dbReference type="InterPro" id="IPR003593">
    <property type="entry name" value="AAA+_ATPase"/>
</dbReference>
<evidence type="ECO:0000313" key="12">
    <source>
        <dbReference type="EMBL" id="GMM44448.1"/>
    </source>
</evidence>
<evidence type="ECO:0000259" key="11">
    <source>
        <dbReference type="SMART" id="SM00382"/>
    </source>
</evidence>
<dbReference type="GO" id="GO:0016558">
    <property type="term" value="P:protein import into peroxisome matrix"/>
    <property type="evidence" value="ECO:0007669"/>
    <property type="project" value="TreeGrafter"/>
</dbReference>
<dbReference type="GO" id="GO:0005778">
    <property type="term" value="C:peroxisomal membrane"/>
    <property type="evidence" value="ECO:0007669"/>
    <property type="project" value="TreeGrafter"/>
</dbReference>
<evidence type="ECO:0000313" key="13">
    <source>
        <dbReference type="Proteomes" id="UP001378960"/>
    </source>
</evidence>
<dbReference type="FunFam" id="1.10.8.60:FF:000039">
    <property type="entry name" value="peroxisome biogenesis factor 6"/>
    <property type="match status" value="1"/>
</dbReference>
<dbReference type="Proteomes" id="UP001378960">
    <property type="component" value="Unassembled WGS sequence"/>
</dbReference>
<dbReference type="InterPro" id="IPR050168">
    <property type="entry name" value="AAA_ATPase_domain"/>
</dbReference>
<evidence type="ECO:0000256" key="6">
    <source>
        <dbReference type="ARBA" id="ARBA00022840"/>
    </source>
</evidence>
<comment type="subcellular location">
    <subcellularLocation>
        <location evidence="1">Membrane</location>
        <topology evidence="1">Peripheral membrane protein</topology>
    </subcellularLocation>
</comment>
<organism evidence="12 13">
    <name type="scientific">Pichia kluyveri</name>
    <name type="common">Yeast</name>
    <dbReference type="NCBI Taxonomy" id="36015"/>
    <lineage>
        <taxon>Eukaryota</taxon>
        <taxon>Fungi</taxon>
        <taxon>Dikarya</taxon>
        <taxon>Ascomycota</taxon>
        <taxon>Saccharomycotina</taxon>
        <taxon>Pichiomycetes</taxon>
        <taxon>Pichiales</taxon>
        <taxon>Pichiaceae</taxon>
        <taxon>Pichia</taxon>
    </lineage>
</organism>
<keyword evidence="6" id="KW-0067">ATP-binding</keyword>
<keyword evidence="13" id="KW-1185">Reference proteome</keyword>
<dbReference type="InterPro" id="IPR003960">
    <property type="entry name" value="ATPase_AAA_CS"/>
</dbReference>
<keyword evidence="5" id="KW-0378">Hydrolase</keyword>
<comment type="catalytic activity">
    <reaction evidence="10">
        <text>ATP + H2O = ADP + phosphate + H(+)</text>
        <dbReference type="Rhea" id="RHEA:13065"/>
        <dbReference type="ChEBI" id="CHEBI:15377"/>
        <dbReference type="ChEBI" id="CHEBI:15378"/>
        <dbReference type="ChEBI" id="CHEBI:30616"/>
        <dbReference type="ChEBI" id="CHEBI:43474"/>
        <dbReference type="ChEBI" id="CHEBI:456216"/>
    </reaction>
    <physiologicalReaction direction="left-to-right" evidence="10">
        <dbReference type="Rhea" id="RHEA:13066"/>
    </physiologicalReaction>
</comment>
<dbReference type="SUPFAM" id="SSF52540">
    <property type="entry name" value="P-loop containing nucleoside triphosphate hydrolases"/>
    <property type="match status" value="2"/>
</dbReference>
<keyword evidence="7" id="KW-0472">Membrane</keyword>
<feature type="domain" description="AAA+ ATPase" evidence="11">
    <location>
        <begin position="516"/>
        <end position="659"/>
    </location>
</feature>
<evidence type="ECO:0000256" key="5">
    <source>
        <dbReference type="ARBA" id="ARBA00022801"/>
    </source>
</evidence>